<dbReference type="SUPFAM" id="SSF51182">
    <property type="entry name" value="RmlC-like cupins"/>
    <property type="match status" value="1"/>
</dbReference>
<organism evidence="2 3">
    <name type="scientific">Adhaeretor mobilis</name>
    <dbReference type="NCBI Taxonomy" id="1930276"/>
    <lineage>
        <taxon>Bacteria</taxon>
        <taxon>Pseudomonadati</taxon>
        <taxon>Planctomycetota</taxon>
        <taxon>Planctomycetia</taxon>
        <taxon>Pirellulales</taxon>
        <taxon>Lacipirellulaceae</taxon>
        <taxon>Adhaeretor</taxon>
    </lineage>
</organism>
<evidence type="ECO:0000313" key="3">
    <source>
        <dbReference type="Proteomes" id="UP000319852"/>
    </source>
</evidence>
<dbReference type="RefSeq" id="WP_145057227.1">
    <property type="nucleotide sequence ID" value="NZ_CP036263.1"/>
</dbReference>
<sequence length="250" mass="27476">MNNIFGETRTRTANNHALIAPDGHVISPLVGWENTEGVVLISPAMNGGGPRFVQYLVHGTGEGHTTGAAPGVQRLVYVLSGTATLDGETLAAEQFAWFPPGDEYKLVADKEASLLVFEKRYEPLPKCDVPNRIVGSHKDAPAEPFMGDPDAMLATLMPIDPAFDMAVNVFTYQPGAALPFVETHIMEHGLYMSAGQGIYRLDDQWYPVAQGDSIWMASYCPQWFVAMGKEPAQYIYYKDIHRDPLLSNSK</sequence>
<proteinExistence type="predicted"/>
<dbReference type="AlphaFoldDB" id="A0A517MQF1"/>
<dbReference type="KEGG" id="amob:HG15A2_03690"/>
<feature type="domain" description="Cupin type-2" evidence="1">
    <location>
        <begin position="169"/>
        <end position="235"/>
    </location>
</feature>
<dbReference type="Proteomes" id="UP000319852">
    <property type="component" value="Chromosome"/>
</dbReference>
<dbReference type="InterPro" id="IPR044697">
    <property type="entry name" value="UGlyAH_cupin_C"/>
</dbReference>
<dbReference type="Gene3D" id="2.60.120.10">
    <property type="entry name" value="Jelly Rolls"/>
    <property type="match status" value="2"/>
</dbReference>
<protein>
    <recommendedName>
        <fullName evidence="1">Cupin type-2 domain-containing protein</fullName>
    </recommendedName>
</protein>
<accession>A0A517MQF1</accession>
<evidence type="ECO:0000259" key="1">
    <source>
        <dbReference type="Pfam" id="PF07883"/>
    </source>
</evidence>
<evidence type="ECO:0000313" key="2">
    <source>
        <dbReference type="EMBL" id="QDS97109.1"/>
    </source>
</evidence>
<name>A0A517MQF1_9BACT</name>
<dbReference type="InterPro" id="IPR017627">
    <property type="entry name" value="UGHY"/>
</dbReference>
<keyword evidence="3" id="KW-1185">Reference proteome</keyword>
<gene>
    <name evidence="2" type="ORF">HG15A2_03690</name>
</gene>
<dbReference type="EMBL" id="CP036263">
    <property type="protein sequence ID" value="QDS97109.1"/>
    <property type="molecule type" value="Genomic_DNA"/>
</dbReference>
<dbReference type="Pfam" id="PF07883">
    <property type="entry name" value="Cupin_2"/>
    <property type="match status" value="1"/>
</dbReference>
<dbReference type="InterPro" id="IPR013096">
    <property type="entry name" value="Cupin_2"/>
</dbReference>
<dbReference type="InterPro" id="IPR014710">
    <property type="entry name" value="RmlC-like_jellyroll"/>
</dbReference>
<dbReference type="PANTHER" id="PTHR34571:SF1">
    <property type="entry name" value="(S)-UREIDOGLYCINE AMINOHYDROLASE"/>
    <property type="match status" value="1"/>
</dbReference>
<dbReference type="CDD" id="cd02212">
    <property type="entry name" value="cupin_UGlyAH_C"/>
    <property type="match status" value="1"/>
</dbReference>
<reference evidence="2 3" key="1">
    <citation type="submission" date="2019-02" db="EMBL/GenBank/DDBJ databases">
        <title>Deep-cultivation of Planctomycetes and their phenomic and genomic characterization uncovers novel biology.</title>
        <authorList>
            <person name="Wiegand S."/>
            <person name="Jogler M."/>
            <person name="Boedeker C."/>
            <person name="Pinto D."/>
            <person name="Vollmers J."/>
            <person name="Rivas-Marin E."/>
            <person name="Kohn T."/>
            <person name="Peeters S.H."/>
            <person name="Heuer A."/>
            <person name="Rast P."/>
            <person name="Oberbeckmann S."/>
            <person name="Bunk B."/>
            <person name="Jeske O."/>
            <person name="Meyerdierks A."/>
            <person name="Storesund J.E."/>
            <person name="Kallscheuer N."/>
            <person name="Luecker S."/>
            <person name="Lage O.M."/>
            <person name="Pohl T."/>
            <person name="Merkel B.J."/>
            <person name="Hornburger P."/>
            <person name="Mueller R.-W."/>
            <person name="Bruemmer F."/>
            <person name="Labrenz M."/>
            <person name="Spormann A.M."/>
            <person name="Op den Camp H."/>
            <person name="Overmann J."/>
            <person name="Amann R."/>
            <person name="Jetten M.S.M."/>
            <person name="Mascher T."/>
            <person name="Medema M.H."/>
            <person name="Devos D.P."/>
            <person name="Kaster A.-K."/>
            <person name="Ovreas L."/>
            <person name="Rohde M."/>
            <person name="Galperin M.Y."/>
            <person name="Jogler C."/>
        </authorList>
    </citation>
    <scope>NUCLEOTIDE SEQUENCE [LARGE SCALE GENOMIC DNA]</scope>
    <source>
        <strain evidence="2 3">HG15A2</strain>
    </source>
</reference>
<dbReference type="GO" id="GO:0071522">
    <property type="term" value="F:ureidoglycine aminohydrolase activity"/>
    <property type="evidence" value="ECO:0007669"/>
    <property type="project" value="InterPro"/>
</dbReference>
<dbReference type="InterPro" id="IPR011051">
    <property type="entry name" value="RmlC_Cupin_sf"/>
</dbReference>
<dbReference type="PANTHER" id="PTHR34571">
    <property type="entry name" value="(S)-UREIDOGLYCINE AMINOHYDROLASE"/>
    <property type="match status" value="1"/>
</dbReference>
<dbReference type="NCBIfam" id="TIGR03214">
    <property type="entry name" value="ura-cupin"/>
    <property type="match status" value="1"/>
</dbReference>
<dbReference type="OrthoDB" id="9814939at2"/>